<dbReference type="InterPro" id="IPR010610">
    <property type="entry name" value="EryCIII-like_C"/>
</dbReference>
<feature type="domain" description="Erythromycin biosynthesis protein CIII-like C-terminal" evidence="1">
    <location>
        <begin position="285"/>
        <end position="394"/>
    </location>
</feature>
<organism evidence="2 3">
    <name type="scientific">Variovorax paradoxus</name>
    <dbReference type="NCBI Taxonomy" id="34073"/>
    <lineage>
        <taxon>Bacteria</taxon>
        <taxon>Pseudomonadati</taxon>
        <taxon>Pseudomonadota</taxon>
        <taxon>Betaproteobacteria</taxon>
        <taxon>Burkholderiales</taxon>
        <taxon>Comamonadaceae</taxon>
        <taxon>Variovorax</taxon>
    </lineage>
</organism>
<dbReference type="InterPro" id="IPR050426">
    <property type="entry name" value="Glycosyltransferase_28"/>
</dbReference>
<dbReference type="RefSeq" id="WP_047783869.1">
    <property type="nucleotide sequence ID" value="NZ_JZWI01000007.1"/>
</dbReference>
<dbReference type="AlphaFoldDB" id="A0A0H2MKK5"/>
<keyword evidence="2" id="KW-0456">Lyase</keyword>
<dbReference type="FunFam" id="3.40.50.2000:FF:000009">
    <property type="entry name" value="Sterol 3-beta-glucosyltransferase UGT80A2"/>
    <property type="match status" value="1"/>
</dbReference>
<evidence type="ECO:0000313" key="3">
    <source>
        <dbReference type="Proteomes" id="UP000035170"/>
    </source>
</evidence>
<dbReference type="EMBL" id="JZWI01000007">
    <property type="protein sequence ID" value="KLN57325.1"/>
    <property type="molecule type" value="Genomic_DNA"/>
</dbReference>
<evidence type="ECO:0000259" key="1">
    <source>
        <dbReference type="Pfam" id="PF06722"/>
    </source>
</evidence>
<dbReference type="GO" id="GO:0008194">
    <property type="term" value="F:UDP-glycosyltransferase activity"/>
    <property type="evidence" value="ECO:0007669"/>
    <property type="project" value="InterPro"/>
</dbReference>
<protein>
    <submittedName>
        <fullName evidence="2">4'-demethylrebeccamycin synthase</fullName>
        <ecNumber evidence="2">4.3.3.5</ecNumber>
    </submittedName>
</protein>
<sequence>MKIAVLTYGTEGDARPLAALCRALDEAGHSSVLLADASTLGAAQRLGVRTQALAGDIRGALGASGAIANVVAHSERPGAAAKALAAIANGNATAWLRQAVETARGSDAIVCAGLAAFVGLSAAEALRVPAIGAGLFPLTPTRDFASPFLPPSRVPRWLHRASHHLVNAMLWRAFRPAVNAARAEVCALPPRRRMWSTHPMLYGFSPSLVPRPADWPANAAVCGQWIPPAPDWQPPPALAAFLAAGEAPVYIGFGSMTGFDAARLRQVVVDGVAGRRAVLHPGWSGIDTQGLPTNFHVVGEVPHDWLFPRTSLVVHHGGSGTTHSAARAGVPSVAVPFAGDQFFWAHQLAQAGVAPDAVAGSRLGADDLARGLAFAGRPEVRARAQALGEKMRAEDGLSRAVEAIERSLAGRALRL</sequence>
<dbReference type="CDD" id="cd03784">
    <property type="entry name" value="GT1_Gtf-like"/>
    <property type="match status" value="1"/>
</dbReference>
<dbReference type="InterPro" id="IPR002213">
    <property type="entry name" value="UDP_glucos_trans"/>
</dbReference>
<reference evidence="2 3" key="1">
    <citation type="submission" date="2015-03" db="EMBL/GenBank/DDBJ databases">
        <title>Genome sequence of Variovorax paradoxus TBEA6.</title>
        <authorList>
            <person name="Poehlein A."/>
            <person name="Schuldes J."/>
            <person name="Wuebbeler J.H."/>
            <person name="Hiessl S."/>
            <person name="Steinbuechel A."/>
            <person name="Daniel R."/>
        </authorList>
    </citation>
    <scope>NUCLEOTIDE SEQUENCE [LARGE SCALE GENOMIC DNA]</scope>
    <source>
        <strain evidence="2 3">TBEA6</strain>
    </source>
</reference>
<dbReference type="Proteomes" id="UP000035170">
    <property type="component" value="Unassembled WGS sequence"/>
</dbReference>
<dbReference type="GO" id="GO:0016758">
    <property type="term" value="F:hexosyltransferase activity"/>
    <property type="evidence" value="ECO:0007669"/>
    <property type="project" value="UniProtKB-ARBA"/>
</dbReference>
<name>A0A0H2MKK5_VARPD</name>
<proteinExistence type="predicted"/>
<dbReference type="PANTHER" id="PTHR48050:SF13">
    <property type="entry name" value="STEROL 3-BETA-GLUCOSYLTRANSFERASE UGT80A2"/>
    <property type="match status" value="1"/>
</dbReference>
<keyword evidence="3" id="KW-1185">Reference proteome</keyword>
<dbReference type="PANTHER" id="PTHR48050">
    <property type="entry name" value="STEROL 3-BETA-GLUCOSYLTRANSFERASE"/>
    <property type="match status" value="1"/>
</dbReference>
<dbReference type="GO" id="GO:0016829">
    <property type="term" value="F:lyase activity"/>
    <property type="evidence" value="ECO:0007669"/>
    <property type="project" value="UniProtKB-KW"/>
</dbReference>
<dbReference type="EC" id="4.3.3.5" evidence="2"/>
<dbReference type="GO" id="GO:0017000">
    <property type="term" value="P:antibiotic biosynthetic process"/>
    <property type="evidence" value="ECO:0007669"/>
    <property type="project" value="UniProtKB-ARBA"/>
</dbReference>
<comment type="caution">
    <text evidence="2">The sequence shown here is derived from an EMBL/GenBank/DDBJ whole genome shotgun (WGS) entry which is preliminary data.</text>
</comment>
<dbReference type="PATRIC" id="fig|34073.19.peg.1432"/>
<dbReference type="SUPFAM" id="SSF53756">
    <property type="entry name" value="UDP-Glycosyltransferase/glycogen phosphorylase"/>
    <property type="match status" value="1"/>
</dbReference>
<dbReference type="Gene3D" id="3.40.50.2000">
    <property type="entry name" value="Glycogen Phosphorylase B"/>
    <property type="match status" value="2"/>
</dbReference>
<evidence type="ECO:0000313" key="2">
    <source>
        <dbReference type="EMBL" id="KLN57325.1"/>
    </source>
</evidence>
<dbReference type="Pfam" id="PF06722">
    <property type="entry name" value="EryCIII-like_C"/>
    <property type="match status" value="1"/>
</dbReference>
<accession>A0A0H2MKK5</accession>
<gene>
    <name evidence="2" type="primary">rebG1</name>
    <name evidence="2" type="ORF">VPARA_14050</name>
</gene>